<organism evidence="10 11">
    <name type="scientific">Thiopseudomonas acetoxidans</name>
    <dbReference type="NCBI Taxonomy" id="3041622"/>
    <lineage>
        <taxon>Bacteria</taxon>
        <taxon>Pseudomonadati</taxon>
        <taxon>Pseudomonadota</taxon>
        <taxon>Gammaproteobacteria</taxon>
        <taxon>Pseudomonadales</taxon>
        <taxon>Pseudomonadaceae</taxon>
        <taxon>Thiopseudomonas</taxon>
    </lineage>
</organism>
<dbReference type="HAMAP" id="MF_00500">
    <property type="entry name" value="Ribosomal_bS20"/>
    <property type="match status" value="1"/>
</dbReference>
<dbReference type="PANTHER" id="PTHR33398:SF1">
    <property type="entry name" value="SMALL RIBOSOMAL SUBUNIT PROTEIN BS20C"/>
    <property type="match status" value="1"/>
</dbReference>
<evidence type="ECO:0000256" key="3">
    <source>
        <dbReference type="ARBA" id="ARBA00022730"/>
    </source>
</evidence>
<dbReference type="GO" id="GO:0005840">
    <property type="term" value="C:ribosome"/>
    <property type="evidence" value="ECO:0007669"/>
    <property type="project" value="UniProtKB-KW"/>
</dbReference>
<keyword evidence="5 8" id="KW-0689">Ribosomal protein</keyword>
<evidence type="ECO:0000313" key="11">
    <source>
        <dbReference type="Proteomes" id="UP001241056"/>
    </source>
</evidence>
<reference evidence="10 11" key="1">
    <citation type="submission" date="2023-06" db="EMBL/GenBank/DDBJ databases">
        <title>Thiopseudomonas sp. CY1220 draft genome sequence.</title>
        <authorList>
            <person name="Zhao G."/>
            <person name="An M."/>
        </authorList>
    </citation>
    <scope>NUCLEOTIDE SEQUENCE [LARGE SCALE GENOMIC DNA]</scope>
    <source>
        <strain evidence="10 11">CY1220</strain>
    </source>
</reference>
<evidence type="ECO:0000256" key="9">
    <source>
        <dbReference type="SAM" id="MobiDB-lite"/>
    </source>
</evidence>
<evidence type="ECO:0000256" key="1">
    <source>
        <dbReference type="ARBA" id="ARBA00003134"/>
    </source>
</evidence>
<keyword evidence="11" id="KW-1185">Reference proteome</keyword>
<keyword evidence="6 8" id="KW-0687">Ribonucleoprotein</keyword>
<name>A0ABT7SS72_9GAMM</name>
<dbReference type="NCBIfam" id="TIGR00029">
    <property type="entry name" value="S20"/>
    <property type="match status" value="1"/>
</dbReference>
<comment type="function">
    <text evidence="1 8">Binds directly to 16S ribosomal RNA.</text>
</comment>
<feature type="region of interest" description="Disordered" evidence="9">
    <location>
        <begin position="72"/>
        <end position="91"/>
    </location>
</feature>
<dbReference type="Proteomes" id="UP001241056">
    <property type="component" value="Unassembled WGS sequence"/>
</dbReference>
<feature type="compositionally biased region" description="Basic residues" evidence="9">
    <location>
        <begin position="72"/>
        <end position="81"/>
    </location>
</feature>
<dbReference type="InterPro" id="IPR002583">
    <property type="entry name" value="Ribosomal_bS20"/>
</dbReference>
<dbReference type="Gene3D" id="1.20.58.110">
    <property type="entry name" value="Ribosomal protein S20"/>
    <property type="match status" value="1"/>
</dbReference>
<evidence type="ECO:0000256" key="2">
    <source>
        <dbReference type="ARBA" id="ARBA00007634"/>
    </source>
</evidence>
<evidence type="ECO:0000256" key="4">
    <source>
        <dbReference type="ARBA" id="ARBA00022884"/>
    </source>
</evidence>
<dbReference type="InterPro" id="IPR036510">
    <property type="entry name" value="Ribosomal_bS20_sf"/>
</dbReference>
<evidence type="ECO:0000256" key="8">
    <source>
        <dbReference type="HAMAP-Rule" id="MF_00500"/>
    </source>
</evidence>
<keyword evidence="3 8" id="KW-0699">rRNA-binding</keyword>
<dbReference type="Pfam" id="PF01649">
    <property type="entry name" value="Ribosomal_S20p"/>
    <property type="match status" value="1"/>
</dbReference>
<accession>A0ABT7SS72</accession>
<dbReference type="PANTHER" id="PTHR33398">
    <property type="entry name" value="30S RIBOSOMAL PROTEIN S20"/>
    <property type="match status" value="1"/>
</dbReference>
<evidence type="ECO:0000313" key="10">
    <source>
        <dbReference type="EMBL" id="MDM7858404.1"/>
    </source>
</evidence>
<evidence type="ECO:0000256" key="5">
    <source>
        <dbReference type="ARBA" id="ARBA00022980"/>
    </source>
</evidence>
<sequence>MANTPSAKKRAKQAEKRNSHNASLRSMVRTHIKNVVKAIDSKDLAKAQAAYAKAVPVIDRMADKGILHKNKAARHKSRLNQHLKELSQAAA</sequence>
<dbReference type="RefSeq" id="WP_289411110.1">
    <property type="nucleotide sequence ID" value="NZ_JAUCDY010000010.1"/>
</dbReference>
<dbReference type="EMBL" id="JAUCDY010000010">
    <property type="protein sequence ID" value="MDM7858404.1"/>
    <property type="molecule type" value="Genomic_DNA"/>
</dbReference>
<evidence type="ECO:0000256" key="6">
    <source>
        <dbReference type="ARBA" id="ARBA00023274"/>
    </source>
</evidence>
<gene>
    <name evidence="8 10" type="primary">rpsT</name>
    <name evidence="10" type="ORF">QEZ41_08975</name>
</gene>
<comment type="caution">
    <text evidence="10">The sequence shown here is derived from an EMBL/GenBank/DDBJ whole genome shotgun (WGS) entry which is preliminary data.</text>
</comment>
<comment type="similarity">
    <text evidence="2 8">Belongs to the bacterial ribosomal protein bS20 family.</text>
</comment>
<keyword evidence="4 8" id="KW-0694">RNA-binding</keyword>
<protein>
    <recommendedName>
        <fullName evidence="7 8">Small ribosomal subunit protein bS20</fullName>
    </recommendedName>
</protein>
<feature type="region of interest" description="Disordered" evidence="9">
    <location>
        <begin position="1"/>
        <end position="26"/>
    </location>
</feature>
<evidence type="ECO:0000256" key="7">
    <source>
        <dbReference type="ARBA" id="ARBA00035136"/>
    </source>
</evidence>
<dbReference type="SUPFAM" id="SSF46992">
    <property type="entry name" value="Ribosomal protein S20"/>
    <property type="match status" value="1"/>
</dbReference>
<proteinExistence type="inferred from homology"/>